<comment type="caution">
    <text evidence="1">The sequence shown here is derived from an EMBL/GenBank/DDBJ whole genome shotgun (WGS) entry which is preliminary data.</text>
</comment>
<gene>
    <name evidence="1" type="ORF">D9758_017241</name>
</gene>
<protein>
    <recommendedName>
        <fullName evidence="3">F-box domain-containing protein</fullName>
    </recommendedName>
</protein>
<dbReference type="Gene3D" id="3.80.10.10">
    <property type="entry name" value="Ribonuclease Inhibitor"/>
    <property type="match status" value="1"/>
</dbReference>
<dbReference type="InterPro" id="IPR032675">
    <property type="entry name" value="LRR_dom_sf"/>
</dbReference>
<organism evidence="1 2">
    <name type="scientific">Tetrapyrgos nigripes</name>
    <dbReference type="NCBI Taxonomy" id="182062"/>
    <lineage>
        <taxon>Eukaryota</taxon>
        <taxon>Fungi</taxon>
        <taxon>Dikarya</taxon>
        <taxon>Basidiomycota</taxon>
        <taxon>Agaricomycotina</taxon>
        <taxon>Agaricomycetes</taxon>
        <taxon>Agaricomycetidae</taxon>
        <taxon>Agaricales</taxon>
        <taxon>Marasmiineae</taxon>
        <taxon>Marasmiaceae</taxon>
        <taxon>Tetrapyrgos</taxon>
    </lineage>
</organism>
<dbReference type="EMBL" id="JAACJM010000235">
    <property type="protein sequence ID" value="KAF5335880.1"/>
    <property type="molecule type" value="Genomic_DNA"/>
</dbReference>
<reference evidence="1 2" key="1">
    <citation type="journal article" date="2020" name="ISME J.">
        <title>Uncovering the hidden diversity of litter-decomposition mechanisms in mushroom-forming fungi.</title>
        <authorList>
            <person name="Floudas D."/>
            <person name="Bentzer J."/>
            <person name="Ahren D."/>
            <person name="Johansson T."/>
            <person name="Persson P."/>
            <person name="Tunlid A."/>
        </authorList>
    </citation>
    <scope>NUCLEOTIDE SEQUENCE [LARGE SCALE GENOMIC DNA]</scope>
    <source>
        <strain evidence="1 2">CBS 291.85</strain>
    </source>
</reference>
<accession>A0A8H5C5Z5</accession>
<evidence type="ECO:0000313" key="1">
    <source>
        <dbReference type="EMBL" id="KAF5335880.1"/>
    </source>
</evidence>
<evidence type="ECO:0008006" key="3">
    <source>
        <dbReference type="Google" id="ProtNLM"/>
    </source>
</evidence>
<evidence type="ECO:0000313" key="2">
    <source>
        <dbReference type="Proteomes" id="UP000559256"/>
    </source>
</evidence>
<dbReference type="Proteomes" id="UP000559256">
    <property type="component" value="Unassembled WGS sequence"/>
</dbReference>
<name>A0A8H5C5Z5_9AGAR</name>
<dbReference type="OrthoDB" id="2878720at2759"/>
<sequence>MNRTLTTSDHFKELVKANEPPLDSEVTAFFASLADVQEKVAKAKSNEDRTSLEQTVVQYKTVLHPMRRLPLDVLGEIFSSVVAQSVEHYETYIYDENYDIPSFATDVNNVQRLPVAWILSWVCVRWRAVCLALPLLWRHVFVSFRQSRMYVCSQATLSYWELLLQRSKAIPLDVVLEQVPYRPSQESDSHPILALLIPTASRWRRLTLATTSGSNQGLLKEIQSSFPSLQFLHIITVQITRPALPTGLMGVSASAIAGKEVRLSGLWDPDILGVPWSEVTSLRLDCICWPLAVLRQADRVKKLTLQSPLFPQLELNRESPITLPSVETLEISGWELDAGLLALLIMPKLHRLIVATIAQLRVSHLVSAFSVHGLPSLRFLDLKLEYISDELCRLLERIPTLEELYLWECRDICDTFLHNFLHDSQPEHGSAPFLPNLTVLEFREVSEHTVFKLELMARVIRYRSGAPQGDDVDATVSAVQGASGMVKLKRGRIEVANFEGGRWKSTWNFLDFP</sequence>
<keyword evidence="2" id="KW-1185">Reference proteome</keyword>
<proteinExistence type="predicted"/>
<dbReference type="SUPFAM" id="SSF52047">
    <property type="entry name" value="RNI-like"/>
    <property type="match status" value="1"/>
</dbReference>
<dbReference type="AlphaFoldDB" id="A0A8H5C5Z5"/>